<feature type="compositionally biased region" description="Basic and acidic residues" evidence="1">
    <location>
        <begin position="317"/>
        <end position="342"/>
    </location>
</feature>
<proteinExistence type="predicted"/>
<gene>
    <name evidence="2" type="ORF">H6A13_09135</name>
</gene>
<reference evidence="2" key="2">
    <citation type="journal article" date="2021" name="Sci. Rep.">
        <title>The distribution of antibiotic resistance genes in chicken gut microbiota commensals.</title>
        <authorList>
            <person name="Juricova H."/>
            <person name="Matiasovicova J."/>
            <person name="Kubasova T."/>
            <person name="Cejkova D."/>
            <person name="Rychlik I."/>
        </authorList>
    </citation>
    <scope>NUCLEOTIDE SEQUENCE</scope>
    <source>
        <strain evidence="2">An420c</strain>
    </source>
</reference>
<dbReference type="InterPro" id="IPR043743">
    <property type="entry name" value="DUF5688"/>
</dbReference>
<dbReference type="AlphaFoldDB" id="A0A938X566"/>
<name>A0A938X566_9CLOT</name>
<sequence>MNFEAFMESIKKHIKEYLPESYQDAQVTIREQQKLNNRYMGLTVIRPGDDRIPTINLTDLYRQSYENPRFRITDVLEQISQIIQREPERFDVSRLTQYEEAKKHLFMRVSNADKNAQVLGGVPFVEREDLAITFHIAVEETEMGRASAIVTNRMMETYGVTRNQLYKDALANSPVIAPVKINNLGELLGRMTLDGMKEMGASEEEIRDAKERMDEANQDNPLIVVTNETGIDGAVAVFYPGVMDQLGEEIKGDFFILPSSVHEIIVAPDDGRLSYSELKEMVTEINETQVAPEDRLTDEVYHYDTRDHVFEKAEAFTERKRAKEQDIGKQEPVKETAAEKAVHPKRIKHKSTDMEL</sequence>
<evidence type="ECO:0000313" key="2">
    <source>
        <dbReference type="EMBL" id="MBM6827253.1"/>
    </source>
</evidence>
<evidence type="ECO:0000256" key="1">
    <source>
        <dbReference type="SAM" id="MobiDB-lite"/>
    </source>
</evidence>
<organism evidence="2 3">
    <name type="scientific">Mordavella massiliensis</name>
    <dbReference type="NCBI Taxonomy" id="1871024"/>
    <lineage>
        <taxon>Bacteria</taxon>
        <taxon>Bacillati</taxon>
        <taxon>Bacillota</taxon>
        <taxon>Clostridia</taxon>
        <taxon>Eubacteriales</taxon>
        <taxon>Clostridiaceae</taxon>
        <taxon>Mordavella</taxon>
    </lineage>
</organism>
<reference evidence="2" key="1">
    <citation type="submission" date="2020-08" db="EMBL/GenBank/DDBJ databases">
        <authorList>
            <person name="Cejkova D."/>
            <person name="Kubasova T."/>
            <person name="Jahodarova E."/>
            <person name="Rychlik I."/>
        </authorList>
    </citation>
    <scope>NUCLEOTIDE SEQUENCE</scope>
    <source>
        <strain evidence="2">An420c</strain>
    </source>
</reference>
<dbReference type="RefSeq" id="WP_138304965.1">
    <property type="nucleotide sequence ID" value="NZ_JACJLV010000028.1"/>
</dbReference>
<accession>A0A938X566</accession>
<dbReference type="EMBL" id="JACJLV010000028">
    <property type="protein sequence ID" value="MBM6827253.1"/>
    <property type="molecule type" value="Genomic_DNA"/>
</dbReference>
<evidence type="ECO:0000313" key="3">
    <source>
        <dbReference type="Proteomes" id="UP000713880"/>
    </source>
</evidence>
<comment type="caution">
    <text evidence="2">The sequence shown here is derived from an EMBL/GenBank/DDBJ whole genome shotgun (WGS) entry which is preliminary data.</text>
</comment>
<dbReference type="Proteomes" id="UP000713880">
    <property type="component" value="Unassembled WGS sequence"/>
</dbReference>
<protein>
    <submittedName>
        <fullName evidence="2">Uncharacterized protein</fullName>
    </submittedName>
</protein>
<dbReference type="Pfam" id="PF18941">
    <property type="entry name" value="DUF5688"/>
    <property type="match status" value="1"/>
</dbReference>
<feature type="region of interest" description="Disordered" evidence="1">
    <location>
        <begin position="317"/>
        <end position="356"/>
    </location>
</feature>
<keyword evidence="3" id="KW-1185">Reference proteome</keyword>